<dbReference type="Proteomes" id="UP000430670">
    <property type="component" value="Unassembled WGS sequence"/>
</dbReference>
<evidence type="ECO:0000256" key="6">
    <source>
        <dbReference type="ARBA" id="ARBA00023288"/>
    </source>
</evidence>
<evidence type="ECO:0000256" key="2">
    <source>
        <dbReference type="ARBA" id="ARBA00008610"/>
    </source>
</evidence>
<dbReference type="SUPFAM" id="SSF53822">
    <property type="entry name" value="Periplasmic binding protein-like I"/>
    <property type="match status" value="1"/>
</dbReference>
<dbReference type="RefSeq" id="WP_155477080.1">
    <property type="nucleotide sequence ID" value="NZ_WNKU01000017.1"/>
</dbReference>
<accession>A0A6I3SN70</accession>
<evidence type="ECO:0000313" key="10">
    <source>
        <dbReference type="Proteomes" id="UP000430670"/>
    </source>
</evidence>
<dbReference type="PROSITE" id="PS51257">
    <property type="entry name" value="PROKAR_LIPOPROTEIN"/>
    <property type="match status" value="1"/>
</dbReference>
<evidence type="ECO:0000256" key="3">
    <source>
        <dbReference type="ARBA" id="ARBA00022475"/>
    </source>
</evidence>
<proteinExistence type="inferred from homology"/>
<evidence type="ECO:0000259" key="8">
    <source>
        <dbReference type="Pfam" id="PF02608"/>
    </source>
</evidence>
<evidence type="ECO:0000256" key="4">
    <source>
        <dbReference type="ARBA" id="ARBA00022729"/>
    </source>
</evidence>
<comment type="caution">
    <text evidence="9">The sequence shown here is derived from an EMBL/GenBank/DDBJ whole genome shotgun (WGS) entry which is preliminary data.</text>
</comment>
<feature type="transmembrane region" description="Helical" evidence="7">
    <location>
        <begin position="12"/>
        <end position="34"/>
    </location>
</feature>
<sequence>MKREHTRTGWPMGWVMIVLNMGLLIFLTGCLPQAPVNPSSLKVTLLHDPGGRGDRAFNDMASNGADWAKTEFGDRVNLQTYAVSNGGDNRELLLKLQGESKTNLVICASYTFAKPVQEVAKDFPETTFVVIDGYIPDLPDDGNILCLRFREQEGSYLVGAAAAIQSTTGKVGFIGGADNDVIQKFEAGFVAGAHAIDPAITVLIDYIGPDVKAFQNPNRAEELALHQYDFGADVIYTAAGGSGAGVIKAAEARKKLVIGVDSDQSLMVSPGQRPYILTSMIKRVDLGVYEIIKAALQGELKGGYMELGLTENGVGYAVNEYNQAMVGPMNRRLEAIQNDIVSESIQVPDEPTGLRRSARGI</sequence>
<keyword evidence="10" id="KW-1185">Reference proteome</keyword>
<name>A0A6I3SN70_HELMO</name>
<dbReference type="OrthoDB" id="9769871at2"/>
<keyword evidence="5 7" id="KW-0472">Membrane</keyword>
<evidence type="ECO:0000256" key="5">
    <source>
        <dbReference type="ARBA" id="ARBA00023136"/>
    </source>
</evidence>
<dbReference type="PANTHER" id="PTHR34296:SF2">
    <property type="entry name" value="ABC TRANSPORTER GUANOSINE-BINDING PROTEIN NUPN"/>
    <property type="match status" value="1"/>
</dbReference>
<keyword evidence="3" id="KW-1003">Cell membrane</keyword>
<dbReference type="PANTHER" id="PTHR34296">
    <property type="entry name" value="TRANSCRIPTIONAL ACTIVATOR PROTEIN MED"/>
    <property type="match status" value="1"/>
</dbReference>
<dbReference type="InterPro" id="IPR028082">
    <property type="entry name" value="Peripla_BP_I"/>
</dbReference>
<keyword evidence="6" id="KW-0449">Lipoprotein</keyword>
<reference evidence="9 10" key="1">
    <citation type="submission" date="2019-11" db="EMBL/GenBank/DDBJ databases">
        <title>Whole-genome sequence of a the green, strictly anaerobic photosynthetic bacterium Heliobacillus mobilis DSM 6151.</title>
        <authorList>
            <person name="Kyndt J.A."/>
            <person name="Meyer T.E."/>
        </authorList>
    </citation>
    <scope>NUCLEOTIDE SEQUENCE [LARGE SCALE GENOMIC DNA]</scope>
    <source>
        <strain evidence="9 10">DSM 6151</strain>
    </source>
</reference>
<dbReference type="Pfam" id="PF02608">
    <property type="entry name" value="Bmp"/>
    <property type="match status" value="1"/>
</dbReference>
<dbReference type="EMBL" id="WNKU01000017">
    <property type="protein sequence ID" value="MTV49992.1"/>
    <property type="molecule type" value="Genomic_DNA"/>
</dbReference>
<organism evidence="9 10">
    <name type="scientific">Heliobacterium mobile</name>
    <name type="common">Heliobacillus mobilis</name>
    <dbReference type="NCBI Taxonomy" id="28064"/>
    <lineage>
        <taxon>Bacteria</taxon>
        <taxon>Bacillati</taxon>
        <taxon>Bacillota</taxon>
        <taxon>Clostridia</taxon>
        <taxon>Eubacteriales</taxon>
        <taxon>Heliobacteriaceae</taxon>
        <taxon>Heliobacterium</taxon>
    </lineage>
</organism>
<gene>
    <name evidence="9" type="ORF">GJ688_13510</name>
</gene>
<evidence type="ECO:0000313" key="9">
    <source>
        <dbReference type="EMBL" id="MTV49992.1"/>
    </source>
</evidence>
<dbReference type="AlphaFoldDB" id="A0A6I3SN70"/>
<keyword evidence="7" id="KW-1133">Transmembrane helix</keyword>
<evidence type="ECO:0000256" key="1">
    <source>
        <dbReference type="ARBA" id="ARBA00004193"/>
    </source>
</evidence>
<dbReference type="InterPro" id="IPR050957">
    <property type="entry name" value="BMP_lipoprotein"/>
</dbReference>
<dbReference type="GO" id="GO:0005886">
    <property type="term" value="C:plasma membrane"/>
    <property type="evidence" value="ECO:0007669"/>
    <property type="project" value="UniProtKB-SubCell"/>
</dbReference>
<keyword evidence="4" id="KW-0732">Signal</keyword>
<feature type="domain" description="ABC transporter substrate-binding protein PnrA-like" evidence="8">
    <location>
        <begin position="46"/>
        <end position="349"/>
    </location>
</feature>
<dbReference type="CDD" id="cd06354">
    <property type="entry name" value="PBP1_PrnA-like"/>
    <property type="match status" value="1"/>
</dbReference>
<dbReference type="InterPro" id="IPR003760">
    <property type="entry name" value="PnrA-like"/>
</dbReference>
<comment type="similarity">
    <text evidence="2">Belongs to the BMP lipoprotein family.</text>
</comment>
<dbReference type="Gene3D" id="3.40.50.2300">
    <property type="match status" value="2"/>
</dbReference>
<keyword evidence="7" id="KW-0812">Transmembrane</keyword>
<protein>
    <submittedName>
        <fullName evidence="9">BMP family ABC transporter substrate-binding protein</fullName>
    </submittedName>
</protein>
<comment type="subcellular location">
    <subcellularLocation>
        <location evidence="1">Cell membrane</location>
        <topology evidence="1">Lipid-anchor</topology>
    </subcellularLocation>
</comment>
<evidence type="ECO:0000256" key="7">
    <source>
        <dbReference type="SAM" id="Phobius"/>
    </source>
</evidence>